<dbReference type="EMBL" id="JADCNL010000013">
    <property type="protein sequence ID" value="KAG0455098.1"/>
    <property type="molecule type" value="Genomic_DNA"/>
</dbReference>
<dbReference type="GO" id="GO:0009699">
    <property type="term" value="P:phenylpropanoid biosynthetic process"/>
    <property type="evidence" value="ECO:0007669"/>
    <property type="project" value="UniProtKB-ARBA"/>
</dbReference>
<name>A0A835UB07_VANPL</name>
<evidence type="ECO:0000313" key="8">
    <source>
        <dbReference type="Proteomes" id="UP000639772"/>
    </source>
</evidence>
<comment type="caution">
    <text evidence="6">The sequence shown here is derived from an EMBL/GenBank/DDBJ whole genome shotgun (WGS) entry which is preliminary data.</text>
</comment>
<dbReference type="GO" id="GO:0048046">
    <property type="term" value="C:apoplast"/>
    <property type="evidence" value="ECO:0007669"/>
    <property type="project" value="UniProtKB-SubCell"/>
</dbReference>
<keyword evidence="4" id="KW-0052">Apoplast</keyword>
<keyword evidence="4" id="KW-0732">Signal</keyword>
<organism evidence="6 8">
    <name type="scientific">Vanilla planifolia</name>
    <name type="common">Vanilla</name>
    <dbReference type="NCBI Taxonomy" id="51239"/>
    <lineage>
        <taxon>Eukaryota</taxon>
        <taxon>Viridiplantae</taxon>
        <taxon>Streptophyta</taxon>
        <taxon>Embryophyta</taxon>
        <taxon>Tracheophyta</taxon>
        <taxon>Spermatophyta</taxon>
        <taxon>Magnoliopsida</taxon>
        <taxon>Liliopsida</taxon>
        <taxon>Asparagales</taxon>
        <taxon>Orchidaceae</taxon>
        <taxon>Vanilloideae</taxon>
        <taxon>Vanilleae</taxon>
        <taxon>Vanilla</taxon>
    </lineage>
</organism>
<dbReference type="Proteomes" id="UP000639772">
    <property type="component" value="Chromosome 13"/>
</dbReference>
<evidence type="ECO:0000256" key="4">
    <source>
        <dbReference type="RuleBase" id="RU363099"/>
    </source>
</evidence>
<dbReference type="InterPro" id="IPR044859">
    <property type="entry name" value="Allene_oxi_cyc_Dirigent"/>
</dbReference>
<comment type="subcellular location">
    <subcellularLocation>
        <location evidence="4">Secreted</location>
        <location evidence="4">Extracellular space</location>
        <location evidence="4">Apoplast</location>
    </subcellularLocation>
</comment>
<keyword evidence="3 4" id="KW-0964">Secreted</keyword>
<dbReference type="EMBL" id="JADCNM010000013">
    <property type="protein sequence ID" value="KAG0456309.1"/>
    <property type="molecule type" value="Genomic_DNA"/>
</dbReference>
<protein>
    <recommendedName>
        <fullName evidence="4">Dirigent protein</fullName>
    </recommendedName>
</protein>
<accession>A0A835UB07</accession>
<gene>
    <name evidence="6" type="ORF">HPP92_024097</name>
    <name evidence="5" type="ORF">HPP92_024390</name>
</gene>
<dbReference type="PANTHER" id="PTHR46442">
    <property type="entry name" value="DIRIGENT PROTEIN"/>
    <property type="match status" value="1"/>
</dbReference>
<dbReference type="Pfam" id="PF03018">
    <property type="entry name" value="Dirigent"/>
    <property type="match status" value="1"/>
</dbReference>
<evidence type="ECO:0000256" key="3">
    <source>
        <dbReference type="ARBA" id="ARBA00022525"/>
    </source>
</evidence>
<dbReference type="Gene3D" id="2.40.480.10">
    <property type="entry name" value="Allene oxide cyclase-like"/>
    <property type="match status" value="1"/>
</dbReference>
<reference evidence="7 8" key="1">
    <citation type="journal article" date="2020" name="Nat. Food">
        <title>A phased Vanilla planifolia genome enables genetic improvement of flavour and production.</title>
        <authorList>
            <person name="Hasing T."/>
            <person name="Tang H."/>
            <person name="Brym M."/>
            <person name="Khazi F."/>
            <person name="Huang T."/>
            <person name="Chambers A.H."/>
        </authorList>
    </citation>
    <scope>NUCLEOTIDE SEQUENCE [LARGE SCALE GENOMIC DNA]</scope>
    <source>
        <tissue evidence="6">Leaf</tissue>
    </source>
</reference>
<comment type="similarity">
    <text evidence="1 4">Belongs to the plant dirigent protein family.</text>
</comment>
<evidence type="ECO:0000256" key="1">
    <source>
        <dbReference type="ARBA" id="ARBA00010746"/>
    </source>
</evidence>
<dbReference type="InterPro" id="IPR004265">
    <property type="entry name" value="Dirigent"/>
</dbReference>
<proteinExistence type="inferred from homology"/>
<comment type="function">
    <text evidence="4">Dirigent proteins impart stereoselectivity on the phenoxy radical-coupling reaction, yielding optically active lignans from two molecules of coniferyl alcohol in the biosynthesis of lignans, flavonolignans, and alkaloids and thus plays a central role in plant secondary metabolism.</text>
</comment>
<evidence type="ECO:0000313" key="7">
    <source>
        <dbReference type="Proteomes" id="UP000636800"/>
    </source>
</evidence>
<feature type="signal peptide" evidence="4">
    <location>
        <begin position="1"/>
        <end position="24"/>
    </location>
</feature>
<dbReference type="Proteomes" id="UP000636800">
    <property type="component" value="Chromosome 13"/>
</dbReference>
<dbReference type="AlphaFoldDB" id="A0A835UB07"/>
<sequence length="185" mass="20747">MACKAFTISLLCFTIMTSFQATLAFANNKAISRDKPCKHMVLYFHNIMYNGTNQANATSIKIHDSHGALGPFDFGTLVVFNDPMTADHQLLSTPVARAQGFYFYDMKDNYNAWFALTLVFNSTEHKGTMSIMGDDIIALEERDLAVVGGTGDFFLTRGIATLRKNAVQGIEYFSLQMEIKLYECY</sequence>
<evidence type="ECO:0000313" key="5">
    <source>
        <dbReference type="EMBL" id="KAG0455098.1"/>
    </source>
</evidence>
<dbReference type="PANTHER" id="PTHR46442:SF6">
    <property type="entry name" value="DIRIGENT PROTEIN 5"/>
    <property type="match status" value="1"/>
</dbReference>
<evidence type="ECO:0000313" key="6">
    <source>
        <dbReference type="EMBL" id="KAG0456309.1"/>
    </source>
</evidence>
<comment type="subunit">
    <text evidence="2 4">Homodimer.</text>
</comment>
<dbReference type="OrthoDB" id="674745at2759"/>
<keyword evidence="7" id="KW-1185">Reference proteome</keyword>
<evidence type="ECO:0000256" key="2">
    <source>
        <dbReference type="ARBA" id="ARBA00011738"/>
    </source>
</evidence>
<feature type="chain" id="PRO_5033961440" description="Dirigent protein" evidence="4">
    <location>
        <begin position="25"/>
        <end position="185"/>
    </location>
</feature>